<sequence length="334" mass="38044">MFRIVEDADGQTKIFLNATNEFLCVVKEKVSRKRPRTEETDNDECRRKSVERRLSDNSFKKLKNECLVSTVAQTSKKESTEVRLPCATDLPEEQWQPEEPPTQAEFLGLFDLISSNESKNGRWTPPLDVAHATACIPLSSLRVRRYLRSLPDADATSAVEAYERYCNLRFLLRTPTFNGFPVAYREPKCCKTWHVYCFGREQRLERRRYLATGLNRRARKLRARCRPAAVELRRLSAAEIAMWEHGRLSPLSLEKVPCLQPRCVISDVRDLVCDGAVLQVSLSDEACAKLNVPASPRRCRSLTASPRKTPMGKENVCKSSWQNLCNTGPVVNGH</sequence>
<dbReference type="EMBL" id="GGLE01004244">
    <property type="protein sequence ID" value="MBY08370.1"/>
    <property type="molecule type" value="Transcribed_RNA"/>
</dbReference>
<protein>
    <submittedName>
        <fullName evidence="1">Uncharacterized protein</fullName>
    </submittedName>
</protein>
<dbReference type="AlphaFoldDB" id="A0A2R5LFS0"/>
<evidence type="ECO:0000313" key="1">
    <source>
        <dbReference type="EMBL" id="MBY08370.1"/>
    </source>
</evidence>
<reference evidence="1" key="1">
    <citation type="submission" date="2018-03" db="EMBL/GenBank/DDBJ databases">
        <title>The relapsing fever spirochete Borrelia turicatae persists in the highly oxidative environment of its soft-bodied tick vector.</title>
        <authorList>
            <person name="Bourret T.J."/>
            <person name="Boyle W.K."/>
            <person name="Valenzuela J.G."/>
            <person name="Oliveira F."/>
            <person name="Lopez J.E."/>
        </authorList>
    </citation>
    <scope>NUCLEOTIDE SEQUENCE</scope>
    <source>
        <strain evidence="1">Kansas strain/isolate</strain>
        <tissue evidence="1">Salivary glands</tissue>
    </source>
</reference>
<proteinExistence type="predicted"/>
<accession>A0A2R5LFS0</accession>
<organism evidence="1">
    <name type="scientific">Ornithodoros turicata</name>
    <dbReference type="NCBI Taxonomy" id="34597"/>
    <lineage>
        <taxon>Eukaryota</taxon>
        <taxon>Metazoa</taxon>
        <taxon>Ecdysozoa</taxon>
        <taxon>Arthropoda</taxon>
        <taxon>Chelicerata</taxon>
        <taxon>Arachnida</taxon>
        <taxon>Acari</taxon>
        <taxon>Parasitiformes</taxon>
        <taxon>Ixodida</taxon>
        <taxon>Ixodoidea</taxon>
        <taxon>Argasidae</taxon>
        <taxon>Ornithodorinae</taxon>
        <taxon>Ornithodoros</taxon>
    </lineage>
</organism>
<name>A0A2R5LFS0_9ACAR</name>